<proteinExistence type="predicted"/>
<keyword evidence="2" id="KW-0812">Transmembrane</keyword>
<evidence type="ECO:0000256" key="1">
    <source>
        <dbReference type="SAM" id="MobiDB-lite"/>
    </source>
</evidence>
<dbReference type="PANTHER" id="PTHR40761:SF1">
    <property type="entry name" value="CONSERVED INTEGRAL MEMBRANE ALANINE VALINE AND LEUCINE RICH PROTEIN-RELATED"/>
    <property type="match status" value="1"/>
</dbReference>
<dbReference type="PANTHER" id="PTHR40761">
    <property type="entry name" value="CONSERVED INTEGRAL MEMBRANE ALANINE VALINE AND LEUCINE RICH PROTEIN-RELATED"/>
    <property type="match status" value="1"/>
</dbReference>
<keyword evidence="4" id="KW-1185">Reference proteome</keyword>
<feature type="transmembrane region" description="Helical" evidence="2">
    <location>
        <begin position="129"/>
        <end position="149"/>
    </location>
</feature>
<feature type="transmembrane region" description="Helical" evidence="2">
    <location>
        <begin position="156"/>
        <end position="178"/>
    </location>
</feature>
<feature type="region of interest" description="Disordered" evidence="1">
    <location>
        <begin position="1"/>
        <end position="22"/>
    </location>
</feature>
<dbReference type="RefSeq" id="WP_344413920.1">
    <property type="nucleotide sequence ID" value="NZ_BAAAQK010000004.1"/>
</dbReference>
<dbReference type="EMBL" id="BAAAQK010000004">
    <property type="protein sequence ID" value="GAA1837623.1"/>
    <property type="molecule type" value="Genomic_DNA"/>
</dbReference>
<feature type="transmembrane region" description="Helical" evidence="2">
    <location>
        <begin position="96"/>
        <end position="117"/>
    </location>
</feature>
<feature type="transmembrane region" description="Helical" evidence="2">
    <location>
        <begin position="70"/>
        <end position="89"/>
    </location>
</feature>
<evidence type="ECO:0000256" key="2">
    <source>
        <dbReference type="SAM" id="Phobius"/>
    </source>
</evidence>
<evidence type="ECO:0000313" key="3">
    <source>
        <dbReference type="EMBL" id="GAA1837623.1"/>
    </source>
</evidence>
<reference evidence="3 4" key="1">
    <citation type="journal article" date="2019" name="Int. J. Syst. Evol. Microbiol.">
        <title>The Global Catalogue of Microorganisms (GCM) 10K type strain sequencing project: providing services to taxonomists for standard genome sequencing and annotation.</title>
        <authorList>
            <consortium name="The Broad Institute Genomics Platform"/>
            <consortium name="The Broad Institute Genome Sequencing Center for Infectious Disease"/>
            <person name="Wu L."/>
            <person name="Ma J."/>
        </authorList>
    </citation>
    <scope>NUCLEOTIDE SEQUENCE [LARGE SCALE GENOMIC DNA]</scope>
    <source>
        <strain evidence="3 4">JCM 16009</strain>
    </source>
</reference>
<organism evidence="3 4">
    <name type="scientific">Pseudonocardia ailaonensis</name>
    <dbReference type="NCBI Taxonomy" id="367279"/>
    <lineage>
        <taxon>Bacteria</taxon>
        <taxon>Bacillati</taxon>
        <taxon>Actinomycetota</taxon>
        <taxon>Actinomycetes</taxon>
        <taxon>Pseudonocardiales</taxon>
        <taxon>Pseudonocardiaceae</taxon>
        <taxon>Pseudonocardia</taxon>
    </lineage>
</organism>
<feature type="transmembrane region" description="Helical" evidence="2">
    <location>
        <begin position="221"/>
        <end position="241"/>
    </location>
</feature>
<feature type="transmembrane region" description="Helical" evidence="2">
    <location>
        <begin position="247"/>
        <end position="270"/>
    </location>
</feature>
<comment type="caution">
    <text evidence="3">The sequence shown here is derived from an EMBL/GenBank/DDBJ whole genome shotgun (WGS) entry which is preliminary data.</text>
</comment>
<protein>
    <recommendedName>
        <fullName evidence="5">Integral membrane protein</fullName>
    </recommendedName>
</protein>
<evidence type="ECO:0000313" key="4">
    <source>
        <dbReference type="Proteomes" id="UP001500449"/>
    </source>
</evidence>
<sequence>MDPARQASRARPADGGIGPGGGAEAGEPPALNLAGFRALAARPRWLAGVALAGAGAGMHAVALVLAPVSIVQPVGVLAVPIAVGIALRGRWPGRGVVAGIALCAIGIALAVRTAAAAAPDTVADPGRSVLLAGTAAAALVLGLAVLAARTTGRIRCLACAAAGAVAFGVVSTILRAVSLQVAAGLAGPQTLLGAAAGVTVALAVGGWFVQQAFASGPPAVVVAVLTVVDPLVAVGLSGALLGEVAGLGAAGITVLVAAGLAAAAGVGLLARHHPDAARAAVPAPDSFATDKEEVLT</sequence>
<feature type="transmembrane region" description="Helical" evidence="2">
    <location>
        <begin position="45"/>
        <end position="64"/>
    </location>
</feature>
<keyword evidence="2" id="KW-1133">Transmembrane helix</keyword>
<keyword evidence="2" id="KW-0472">Membrane</keyword>
<feature type="transmembrane region" description="Helical" evidence="2">
    <location>
        <begin position="190"/>
        <end position="209"/>
    </location>
</feature>
<name>A0ABN2MTY5_9PSEU</name>
<dbReference type="Proteomes" id="UP001500449">
    <property type="component" value="Unassembled WGS sequence"/>
</dbReference>
<gene>
    <name evidence="3" type="ORF">GCM10009836_15410</name>
</gene>
<evidence type="ECO:0008006" key="5">
    <source>
        <dbReference type="Google" id="ProtNLM"/>
    </source>
</evidence>
<accession>A0ABN2MTY5</accession>